<dbReference type="Proteomes" id="UP000827976">
    <property type="component" value="Chromosome 17"/>
</dbReference>
<comment type="caution">
    <text evidence="1">The sequence shown here is derived from an EMBL/GenBank/DDBJ whole genome shotgun (WGS) entry which is preliminary data.</text>
</comment>
<sequence length="79" mass="8956">MNAWFTSQPCLGFESVRVIAGDAEGFSCRNASRCADLDLRSQGKRRLQKPVADYYCLVLLQLILFVLLLVKLRLSCFIN</sequence>
<gene>
    <name evidence="1" type="ORF">IHE45_17G011700</name>
</gene>
<proteinExistence type="predicted"/>
<dbReference type="EMBL" id="CM037027">
    <property type="protein sequence ID" value="KAH7657278.1"/>
    <property type="molecule type" value="Genomic_DNA"/>
</dbReference>
<protein>
    <submittedName>
        <fullName evidence="1">Uncharacterized protein</fullName>
    </submittedName>
</protein>
<keyword evidence="2" id="KW-1185">Reference proteome</keyword>
<accession>A0ACB7UAF8</accession>
<name>A0ACB7UAF8_DIOAL</name>
<evidence type="ECO:0000313" key="1">
    <source>
        <dbReference type="EMBL" id="KAH7657278.1"/>
    </source>
</evidence>
<reference evidence="2" key="1">
    <citation type="journal article" date="2022" name="Nat. Commun.">
        <title>Chromosome evolution and the genetic basis of agronomically important traits in greater yam.</title>
        <authorList>
            <person name="Bredeson J.V."/>
            <person name="Lyons J.B."/>
            <person name="Oniyinde I.O."/>
            <person name="Okereke N.R."/>
            <person name="Kolade O."/>
            <person name="Nnabue I."/>
            <person name="Nwadili C.O."/>
            <person name="Hribova E."/>
            <person name="Parker M."/>
            <person name="Nwogha J."/>
            <person name="Shu S."/>
            <person name="Carlson J."/>
            <person name="Kariba R."/>
            <person name="Muthemba S."/>
            <person name="Knop K."/>
            <person name="Barton G.J."/>
            <person name="Sherwood A.V."/>
            <person name="Lopez-Montes A."/>
            <person name="Asiedu R."/>
            <person name="Jamnadass R."/>
            <person name="Muchugi A."/>
            <person name="Goodstein D."/>
            <person name="Egesi C.N."/>
            <person name="Featherston J."/>
            <person name="Asfaw A."/>
            <person name="Simpson G.G."/>
            <person name="Dolezel J."/>
            <person name="Hendre P.S."/>
            <person name="Van Deynze A."/>
            <person name="Kumar P.L."/>
            <person name="Obidiegwu J.E."/>
            <person name="Bhattacharjee R."/>
            <person name="Rokhsar D.S."/>
        </authorList>
    </citation>
    <scope>NUCLEOTIDE SEQUENCE [LARGE SCALE GENOMIC DNA]</scope>
    <source>
        <strain evidence="2">cv. TDa95/00328</strain>
    </source>
</reference>
<evidence type="ECO:0000313" key="2">
    <source>
        <dbReference type="Proteomes" id="UP000827976"/>
    </source>
</evidence>
<organism evidence="1 2">
    <name type="scientific">Dioscorea alata</name>
    <name type="common">Purple yam</name>
    <dbReference type="NCBI Taxonomy" id="55571"/>
    <lineage>
        <taxon>Eukaryota</taxon>
        <taxon>Viridiplantae</taxon>
        <taxon>Streptophyta</taxon>
        <taxon>Embryophyta</taxon>
        <taxon>Tracheophyta</taxon>
        <taxon>Spermatophyta</taxon>
        <taxon>Magnoliopsida</taxon>
        <taxon>Liliopsida</taxon>
        <taxon>Dioscoreales</taxon>
        <taxon>Dioscoreaceae</taxon>
        <taxon>Dioscorea</taxon>
    </lineage>
</organism>